<dbReference type="SUPFAM" id="SSF69118">
    <property type="entry name" value="AhpD-like"/>
    <property type="match status" value="1"/>
</dbReference>
<feature type="domain" description="Carboxymuconolactone decarboxylase-like" evidence="2">
    <location>
        <begin position="52"/>
        <end position="128"/>
    </location>
</feature>
<evidence type="ECO:0000313" key="4">
    <source>
        <dbReference type="Proteomes" id="UP001216579"/>
    </source>
</evidence>
<evidence type="ECO:0000256" key="1">
    <source>
        <dbReference type="SAM" id="MobiDB-lite"/>
    </source>
</evidence>
<protein>
    <submittedName>
        <fullName evidence="3">Carboxymuconolactone decarboxylase family protein</fullName>
    </submittedName>
</protein>
<comment type="caution">
    <text evidence="3">The sequence shown here is derived from an EMBL/GenBank/DDBJ whole genome shotgun (WGS) entry which is preliminary data.</text>
</comment>
<name>A0ABT5ZLF7_9ACTN</name>
<dbReference type="Gene3D" id="1.20.1290.10">
    <property type="entry name" value="AhpD-like"/>
    <property type="match status" value="1"/>
</dbReference>
<evidence type="ECO:0000259" key="2">
    <source>
        <dbReference type="Pfam" id="PF02627"/>
    </source>
</evidence>
<dbReference type="RefSeq" id="WP_276094038.1">
    <property type="nucleotide sequence ID" value="NZ_JARJBC010000008.1"/>
</dbReference>
<sequence>MRPRIDPQDVDEFAVTPAGQAYARTAKESLNGLLADRPAPNVMRTIANHPTLLSAMQPLMAHVAGEVLPARERELVILRTAWRSQAPYIWAHHHAAGLFVGLSETEIARVASEDTSEWTPFEAALLVAVDELHTRSAISDSTWKRLAERYDEEQFLELLALAGTYKTLAFILNSSVAPIDPWLERPAVLPADPGQMKSGRHARPQGSRPPTRGTEAWNRRIVLQNGAGLSLLTPTAAHPEPPLREVLVRYPDLLSTAANAHDAGSRLLLIRRNPADVMPDTDGYSFSATHLFADAKGVPTIVEVVEPHDSWNANDALGKTLDYAGSGARHWPLHILQRSLDYTAHLYSSTEEDLLLRIDCPIDKSSFLRSLEANLAVGRLRMAIVASQFPPEFNRVIEFLGQQLYPAEVYGVELRRYSDGAHAAYVPRVVG</sequence>
<gene>
    <name evidence="3" type="ORF">P3G67_15660</name>
</gene>
<dbReference type="EMBL" id="JARJBC010000008">
    <property type="protein sequence ID" value="MDF3290658.1"/>
    <property type="molecule type" value="Genomic_DNA"/>
</dbReference>
<dbReference type="PANTHER" id="PTHR34846">
    <property type="entry name" value="4-CARBOXYMUCONOLACTONE DECARBOXYLASE FAMILY PROTEIN (AFU_ORTHOLOGUE AFUA_6G11590)"/>
    <property type="match status" value="1"/>
</dbReference>
<accession>A0ABT5ZLF7</accession>
<dbReference type="InterPro" id="IPR029032">
    <property type="entry name" value="AhpD-like"/>
</dbReference>
<dbReference type="PANTHER" id="PTHR34846:SF5">
    <property type="entry name" value="CARBOXYMUCONOLACTONE DECARBOXYLASE-LIKE DOMAIN-CONTAINING PROTEIN"/>
    <property type="match status" value="1"/>
</dbReference>
<dbReference type="Proteomes" id="UP001216579">
    <property type="component" value="Unassembled WGS sequence"/>
</dbReference>
<feature type="region of interest" description="Disordered" evidence="1">
    <location>
        <begin position="188"/>
        <end position="214"/>
    </location>
</feature>
<evidence type="ECO:0000313" key="3">
    <source>
        <dbReference type="EMBL" id="MDF3290658.1"/>
    </source>
</evidence>
<reference evidence="3 4" key="1">
    <citation type="submission" date="2023-03" db="EMBL/GenBank/DDBJ databases">
        <title>Draft genome sequence of Streptomyces sp. RB6PN23 isolated from peat swamp forest in Thailand.</title>
        <authorList>
            <person name="Klaysubun C."/>
            <person name="Duangmal K."/>
        </authorList>
    </citation>
    <scope>NUCLEOTIDE SEQUENCE [LARGE SCALE GENOMIC DNA]</scope>
    <source>
        <strain evidence="3 4">RB6PN23</strain>
    </source>
</reference>
<organism evidence="3 4">
    <name type="scientific">Streptomyces silvisoli</name>
    <dbReference type="NCBI Taxonomy" id="3034235"/>
    <lineage>
        <taxon>Bacteria</taxon>
        <taxon>Bacillati</taxon>
        <taxon>Actinomycetota</taxon>
        <taxon>Actinomycetes</taxon>
        <taxon>Kitasatosporales</taxon>
        <taxon>Streptomycetaceae</taxon>
        <taxon>Streptomyces</taxon>
    </lineage>
</organism>
<proteinExistence type="predicted"/>
<dbReference type="Pfam" id="PF02627">
    <property type="entry name" value="CMD"/>
    <property type="match status" value="1"/>
</dbReference>
<dbReference type="InterPro" id="IPR003779">
    <property type="entry name" value="CMD-like"/>
</dbReference>
<keyword evidence="4" id="KW-1185">Reference proteome</keyword>